<dbReference type="InterPro" id="IPR002225">
    <property type="entry name" value="3Beta_OHSteriod_DH/Estase"/>
</dbReference>
<dbReference type="PANTHER" id="PTHR43245">
    <property type="entry name" value="BIFUNCTIONAL POLYMYXIN RESISTANCE PROTEIN ARNA"/>
    <property type="match status" value="1"/>
</dbReference>
<feature type="domain" description="3-beta hydroxysteroid dehydrogenase/isomerase" evidence="3">
    <location>
        <begin position="59"/>
        <end position="315"/>
    </location>
</feature>
<dbReference type="GO" id="GO:0016616">
    <property type="term" value="F:oxidoreductase activity, acting on the CH-OH group of donors, NAD or NADP as acceptor"/>
    <property type="evidence" value="ECO:0007669"/>
    <property type="project" value="InterPro"/>
</dbReference>
<dbReference type="OMA" id="GDHFKRG"/>
<protein>
    <recommendedName>
        <fullName evidence="3">3-beta hydroxysteroid dehydrogenase/isomerase domain-containing protein</fullName>
    </recommendedName>
</protein>
<dbReference type="GO" id="GO:0006694">
    <property type="term" value="P:steroid biosynthetic process"/>
    <property type="evidence" value="ECO:0007669"/>
    <property type="project" value="InterPro"/>
</dbReference>
<keyword evidence="5" id="KW-1185">Reference proteome</keyword>
<dbReference type="AlphaFoldDB" id="A0A8J5X7V6"/>
<evidence type="ECO:0000256" key="2">
    <source>
        <dbReference type="ARBA" id="ARBA00023002"/>
    </source>
</evidence>
<dbReference type="InterPro" id="IPR036291">
    <property type="entry name" value="NAD(P)-bd_dom_sf"/>
</dbReference>
<evidence type="ECO:0000259" key="3">
    <source>
        <dbReference type="Pfam" id="PF01073"/>
    </source>
</evidence>
<dbReference type="Pfam" id="PF01073">
    <property type="entry name" value="3Beta_HSD"/>
    <property type="match status" value="1"/>
</dbReference>
<evidence type="ECO:0000313" key="5">
    <source>
        <dbReference type="Proteomes" id="UP000751190"/>
    </source>
</evidence>
<comment type="caution">
    <text evidence="4">The sequence shown here is derived from an EMBL/GenBank/DDBJ whole genome shotgun (WGS) entry which is preliminary data.</text>
</comment>
<gene>
    <name evidence="4" type="ORF">KFE25_011148</name>
</gene>
<dbReference type="InterPro" id="IPR050177">
    <property type="entry name" value="Lipid_A_modif_metabolic_enz"/>
</dbReference>
<dbReference type="EMBL" id="JAGTXO010000017">
    <property type="protein sequence ID" value="KAG8463151.1"/>
    <property type="molecule type" value="Genomic_DNA"/>
</dbReference>
<dbReference type="SUPFAM" id="SSF51735">
    <property type="entry name" value="NAD(P)-binding Rossmann-fold domains"/>
    <property type="match status" value="1"/>
</dbReference>
<accession>A0A8J5X7V6</accession>
<name>A0A8J5X7V6_DIALT</name>
<dbReference type="OrthoDB" id="10058185at2759"/>
<evidence type="ECO:0000313" key="4">
    <source>
        <dbReference type="EMBL" id="KAG8463151.1"/>
    </source>
</evidence>
<sequence length="421" mass="45599">MYLYAVLALLGIAWWVRWLLKPEPVPKVRPPPADTDFTRRPGLSGAMRDFAPATGLRYVVIGGTGSVGLRLVEALVERGETHVVSFDIKPCPKRRPTGARFVTGDVCSYADVRAACEGADVVFATFALIKPHERLACLYAPCHAVNVVGTEHVVRACVEAGVPILVQTSTSNVCVSPAIAMPLMDEASAYVDAHTTANHYSWTKAQAERVVLGAHGTPLSHARASGSLATASIRPCSALIGPDDVNICERWLQQGFAVVTAASATIDWVFVDDVVWAHLLAERRLREEPRRVGGQAFCISQDEPASFEQVVCTLKTFYDQMTLRPLGVRHLPPRVADLLAACVEGATYLKGKSLRADIGKLSPATLAICRLSYVFSVKKARQQLGWEPLYTLSEALQCTVARGLERMGQRVRGGAGAVQLN</sequence>
<dbReference type="Gene3D" id="3.40.50.720">
    <property type="entry name" value="NAD(P)-binding Rossmann-like Domain"/>
    <property type="match status" value="1"/>
</dbReference>
<evidence type="ECO:0000256" key="1">
    <source>
        <dbReference type="ARBA" id="ARBA00009219"/>
    </source>
</evidence>
<comment type="similarity">
    <text evidence="1">Belongs to the 3-beta-HSD family.</text>
</comment>
<dbReference type="Proteomes" id="UP000751190">
    <property type="component" value="Unassembled WGS sequence"/>
</dbReference>
<reference evidence="4" key="1">
    <citation type="submission" date="2021-05" db="EMBL/GenBank/DDBJ databases">
        <title>The genome of the haptophyte Pavlova lutheri (Diacronema luteri, Pavlovales) - a model for lipid biosynthesis in eukaryotic algae.</title>
        <authorList>
            <person name="Hulatt C.J."/>
            <person name="Posewitz M.C."/>
        </authorList>
    </citation>
    <scope>NUCLEOTIDE SEQUENCE</scope>
    <source>
        <strain evidence="4">NIVA-4/92</strain>
    </source>
</reference>
<proteinExistence type="inferred from homology"/>
<organism evidence="4 5">
    <name type="scientific">Diacronema lutheri</name>
    <name type="common">Unicellular marine alga</name>
    <name type="synonym">Monochrysis lutheri</name>
    <dbReference type="NCBI Taxonomy" id="2081491"/>
    <lineage>
        <taxon>Eukaryota</taxon>
        <taxon>Haptista</taxon>
        <taxon>Haptophyta</taxon>
        <taxon>Pavlovophyceae</taxon>
        <taxon>Pavlovales</taxon>
        <taxon>Pavlovaceae</taxon>
        <taxon>Diacronema</taxon>
    </lineage>
</organism>
<keyword evidence="2" id="KW-0560">Oxidoreductase</keyword>
<dbReference type="PANTHER" id="PTHR43245:SF51">
    <property type="entry name" value="SHORT CHAIN DEHYDROGENASE_REDUCTASE FAMILY 42E, MEMBER 2"/>
    <property type="match status" value="1"/>
</dbReference>